<dbReference type="InterPro" id="IPR013762">
    <property type="entry name" value="Integrase-like_cat_sf"/>
</dbReference>
<evidence type="ECO:0000313" key="3">
    <source>
        <dbReference type="EMBL" id="MCU9967922.1"/>
    </source>
</evidence>
<gene>
    <name evidence="3" type="ORF">FYZ43_00485</name>
</gene>
<dbReference type="GO" id="GO:0006310">
    <property type="term" value="P:DNA recombination"/>
    <property type="evidence" value="ECO:0007669"/>
    <property type="project" value="UniProtKB-KW"/>
</dbReference>
<dbReference type="SUPFAM" id="SSF56349">
    <property type="entry name" value="DNA breaking-rejoining enzymes"/>
    <property type="match status" value="1"/>
</dbReference>
<feature type="domain" description="Tyr recombinase" evidence="2">
    <location>
        <begin position="1"/>
        <end position="52"/>
    </location>
</feature>
<proteinExistence type="predicted"/>
<dbReference type="PROSITE" id="PS51898">
    <property type="entry name" value="TYR_RECOMBINASE"/>
    <property type="match status" value="1"/>
</dbReference>
<dbReference type="EMBL" id="VSZY01000001">
    <property type="protein sequence ID" value="MCU9967922.1"/>
    <property type="molecule type" value="Genomic_DNA"/>
</dbReference>
<evidence type="ECO:0000259" key="2">
    <source>
        <dbReference type="PROSITE" id="PS51898"/>
    </source>
</evidence>
<evidence type="ECO:0000256" key="1">
    <source>
        <dbReference type="ARBA" id="ARBA00023172"/>
    </source>
</evidence>
<accession>A0ABD4TUK5</accession>
<organism evidence="3 4">
    <name type="scientific">Mobiluncus mulieris</name>
    <dbReference type="NCBI Taxonomy" id="2052"/>
    <lineage>
        <taxon>Bacteria</taxon>
        <taxon>Bacillati</taxon>
        <taxon>Actinomycetota</taxon>
        <taxon>Actinomycetes</taxon>
        <taxon>Actinomycetales</taxon>
        <taxon>Actinomycetaceae</taxon>
        <taxon>Mobiluncus</taxon>
    </lineage>
</organism>
<dbReference type="InterPro" id="IPR002104">
    <property type="entry name" value="Integrase_catalytic"/>
</dbReference>
<reference evidence="3 4" key="1">
    <citation type="submission" date="2019-08" db="EMBL/GenBank/DDBJ databases">
        <title>Comparison of rpoB and gyrB Sequences from Mobiluncus Species and Development of a Multiplex PCR Method for Clinical Detection of Mobiluncus curtisii and Mobiluncus mulieris.</title>
        <authorList>
            <person name="Yang L."/>
            <person name="Shen Y."/>
            <person name="Xu G."/>
            <person name="Shu L.-B."/>
            <person name="Hu J."/>
            <person name="Zhang R."/>
            <person name="Wang Y."/>
            <person name="Zhou H.-W."/>
            <person name="Zhang X."/>
        </authorList>
    </citation>
    <scope>NUCLEOTIDE SEQUENCE [LARGE SCALE GENOMIC DNA]</scope>
    <source>
        <strain evidence="3 4">M26</strain>
    </source>
</reference>
<dbReference type="InterPro" id="IPR011010">
    <property type="entry name" value="DNA_brk_join_enz"/>
</dbReference>
<evidence type="ECO:0000313" key="4">
    <source>
        <dbReference type="Proteomes" id="UP001209486"/>
    </source>
</evidence>
<comment type="caution">
    <text evidence="3">The sequence shown here is derived from an EMBL/GenBank/DDBJ whole genome shotgun (WGS) entry which is preliminary data.</text>
</comment>
<dbReference type="Proteomes" id="UP001209486">
    <property type="component" value="Unassembled WGS sequence"/>
</dbReference>
<sequence length="134" mass="14447">MYDLRHTAICIWLAAGIDLATVRAWAGHADLTTTSRYTHWLGTKADQTSLATLNQVIQNTTSPSPVTSISAVNGGTRKMKHDHVTQNQTGYHLGKQTVGVPAIAARLRTPPSLASQTRRLRLRFGCSLGRGGGI</sequence>
<dbReference type="AlphaFoldDB" id="A0ABD4TUK5"/>
<keyword evidence="1" id="KW-0233">DNA recombination</keyword>
<protein>
    <submittedName>
        <fullName evidence="3">Tyrosine-type recombinase/integrase</fullName>
    </submittedName>
</protein>
<dbReference type="Gene3D" id="1.10.443.10">
    <property type="entry name" value="Intergrase catalytic core"/>
    <property type="match status" value="1"/>
</dbReference>
<name>A0ABD4TUK5_9ACTO</name>